<dbReference type="InterPro" id="IPR029034">
    <property type="entry name" value="Cystine-knot_cytokine"/>
</dbReference>
<feature type="region of interest" description="Disordered" evidence="10">
    <location>
        <begin position="179"/>
        <end position="234"/>
    </location>
</feature>
<feature type="compositionally biased region" description="Pro residues" evidence="10">
    <location>
        <begin position="761"/>
        <end position="770"/>
    </location>
</feature>
<feature type="region of interest" description="Disordered" evidence="10">
    <location>
        <begin position="687"/>
        <end position="778"/>
    </location>
</feature>
<dbReference type="SUPFAM" id="SSF57501">
    <property type="entry name" value="Cystine-knot cytokines"/>
    <property type="match status" value="1"/>
</dbReference>
<evidence type="ECO:0000256" key="11">
    <source>
        <dbReference type="SAM" id="SignalP"/>
    </source>
</evidence>
<dbReference type="FunFam" id="2.10.90.10:FF:000001">
    <property type="entry name" value="Bone morphogenetic protein 4"/>
    <property type="match status" value="1"/>
</dbReference>
<evidence type="ECO:0000256" key="7">
    <source>
        <dbReference type="ARBA" id="ARBA00023180"/>
    </source>
</evidence>
<feature type="region of interest" description="Disordered" evidence="10">
    <location>
        <begin position="53"/>
        <end position="162"/>
    </location>
</feature>
<feature type="domain" description="TGF-beta family profile" evidence="12">
    <location>
        <begin position="891"/>
        <end position="1012"/>
    </location>
</feature>
<feature type="compositionally biased region" description="Basic and acidic residues" evidence="10">
    <location>
        <begin position="139"/>
        <end position="152"/>
    </location>
</feature>
<dbReference type="InterPro" id="IPR015615">
    <property type="entry name" value="TGF-beta-rel"/>
</dbReference>
<gene>
    <name evidence="13" type="ORF">ACEWY4_003538</name>
</gene>
<feature type="compositionally biased region" description="Basic and acidic residues" evidence="10">
    <location>
        <begin position="214"/>
        <end position="232"/>
    </location>
</feature>
<dbReference type="EMBL" id="JBHFQA010000003">
    <property type="protein sequence ID" value="KAL2101777.1"/>
    <property type="molecule type" value="Genomic_DNA"/>
</dbReference>
<reference evidence="13 14" key="1">
    <citation type="submission" date="2024-09" db="EMBL/GenBank/DDBJ databases">
        <title>A chromosome-level genome assembly of Gray's grenadier anchovy, Coilia grayii.</title>
        <authorList>
            <person name="Fu Z."/>
        </authorList>
    </citation>
    <scope>NUCLEOTIDE SEQUENCE [LARGE SCALE GENOMIC DNA]</scope>
    <source>
        <strain evidence="13">G4</strain>
        <tissue evidence="13">Muscle</tissue>
    </source>
</reference>
<accession>A0ABD1KRL3</accession>
<evidence type="ECO:0000256" key="9">
    <source>
        <dbReference type="SAM" id="Coils"/>
    </source>
</evidence>
<keyword evidence="7" id="KW-0325">Glycoprotein</keyword>
<dbReference type="GO" id="GO:0035239">
    <property type="term" value="P:tube morphogenesis"/>
    <property type="evidence" value="ECO:0007669"/>
    <property type="project" value="UniProtKB-ARBA"/>
</dbReference>
<keyword evidence="5 8" id="KW-0339">Growth factor</keyword>
<name>A0ABD1KRL3_9TELE</name>
<dbReference type="Pfam" id="PF00688">
    <property type="entry name" value="TGFb_propeptide"/>
    <property type="match status" value="1"/>
</dbReference>
<dbReference type="GO" id="GO:0005576">
    <property type="term" value="C:extracellular region"/>
    <property type="evidence" value="ECO:0007669"/>
    <property type="project" value="UniProtKB-SubCell"/>
</dbReference>
<evidence type="ECO:0000256" key="2">
    <source>
        <dbReference type="ARBA" id="ARBA00006656"/>
    </source>
</evidence>
<evidence type="ECO:0000256" key="5">
    <source>
        <dbReference type="ARBA" id="ARBA00023030"/>
    </source>
</evidence>
<dbReference type="InterPro" id="IPR017948">
    <property type="entry name" value="TGFb_CS"/>
</dbReference>
<organism evidence="13 14">
    <name type="scientific">Coilia grayii</name>
    <name type="common">Gray's grenadier anchovy</name>
    <dbReference type="NCBI Taxonomy" id="363190"/>
    <lineage>
        <taxon>Eukaryota</taxon>
        <taxon>Metazoa</taxon>
        <taxon>Chordata</taxon>
        <taxon>Craniata</taxon>
        <taxon>Vertebrata</taxon>
        <taxon>Euteleostomi</taxon>
        <taxon>Actinopterygii</taxon>
        <taxon>Neopterygii</taxon>
        <taxon>Teleostei</taxon>
        <taxon>Clupei</taxon>
        <taxon>Clupeiformes</taxon>
        <taxon>Clupeoidei</taxon>
        <taxon>Engraulidae</taxon>
        <taxon>Coilinae</taxon>
        <taxon>Coilia</taxon>
    </lineage>
</organism>
<feature type="compositionally biased region" description="Basic and acidic residues" evidence="10">
    <location>
        <begin position="428"/>
        <end position="440"/>
    </location>
</feature>
<keyword evidence="3" id="KW-0964">Secreted</keyword>
<keyword evidence="4 11" id="KW-0732">Signal</keyword>
<evidence type="ECO:0000313" key="13">
    <source>
        <dbReference type="EMBL" id="KAL2101777.1"/>
    </source>
</evidence>
<evidence type="ECO:0000313" key="14">
    <source>
        <dbReference type="Proteomes" id="UP001591681"/>
    </source>
</evidence>
<evidence type="ECO:0000256" key="1">
    <source>
        <dbReference type="ARBA" id="ARBA00004613"/>
    </source>
</evidence>
<feature type="chain" id="PRO_5044818877" description="TGF-beta family profile domain-containing protein" evidence="11">
    <location>
        <begin position="24"/>
        <end position="1012"/>
    </location>
</feature>
<dbReference type="PANTHER" id="PTHR11848">
    <property type="entry name" value="TGF-BETA FAMILY"/>
    <property type="match status" value="1"/>
</dbReference>
<protein>
    <recommendedName>
        <fullName evidence="12">TGF-beta family profile domain-containing protein</fullName>
    </recommendedName>
</protein>
<dbReference type="InterPro" id="IPR001839">
    <property type="entry name" value="TGF-b_C"/>
</dbReference>
<dbReference type="PROSITE" id="PS51362">
    <property type="entry name" value="TGF_BETA_2"/>
    <property type="match status" value="1"/>
</dbReference>
<dbReference type="InterPro" id="IPR001111">
    <property type="entry name" value="TGF-b_propeptide"/>
</dbReference>
<feature type="compositionally biased region" description="Acidic residues" evidence="10">
    <location>
        <begin position="689"/>
        <end position="699"/>
    </location>
</feature>
<evidence type="ECO:0000256" key="10">
    <source>
        <dbReference type="SAM" id="MobiDB-lite"/>
    </source>
</evidence>
<feature type="compositionally biased region" description="Basic and acidic residues" evidence="10">
    <location>
        <begin position="492"/>
        <end position="511"/>
    </location>
</feature>
<feature type="coiled-coil region" evidence="9">
    <location>
        <begin position="281"/>
        <end position="311"/>
    </location>
</feature>
<keyword evidence="6" id="KW-1015">Disulfide bond</keyword>
<dbReference type="GO" id="GO:0008083">
    <property type="term" value="F:growth factor activity"/>
    <property type="evidence" value="ECO:0007669"/>
    <property type="project" value="UniProtKB-KW"/>
</dbReference>
<feature type="compositionally biased region" description="Basic and acidic residues" evidence="10">
    <location>
        <begin position="448"/>
        <end position="486"/>
    </location>
</feature>
<proteinExistence type="inferred from homology"/>
<evidence type="ECO:0000256" key="3">
    <source>
        <dbReference type="ARBA" id="ARBA00022525"/>
    </source>
</evidence>
<feature type="region of interest" description="Disordered" evidence="10">
    <location>
        <begin position="815"/>
        <end position="908"/>
    </location>
</feature>
<dbReference type="PANTHER" id="PTHR11848:SF157">
    <property type="entry name" value="GROWTH_DIFFERENTIATION FACTOR 2"/>
    <property type="match status" value="1"/>
</dbReference>
<comment type="caution">
    <text evidence="13">The sequence shown here is derived from an EMBL/GenBank/DDBJ whole genome shotgun (WGS) entry which is preliminary data.</text>
</comment>
<evidence type="ECO:0000256" key="6">
    <source>
        <dbReference type="ARBA" id="ARBA00023157"/>
    </source>
</evidence>
<keyword evidence="9" id="KW-0175">Coiled coil</keyword>
<dbReference type="AlphaFoldDB" id="A0ABD1KRL3"/>
<dbReference type="PROSITE" id="PS00250">
    <property type="entry name" value="TGF_BETA_1"/>
    <property type="match status" value="1"/>
</dbReference>
<dbReference type="Gene3D" id="2.10.90.10">
    <property type="entry name" value="Cystine-knot cytokines"/>
    <property type="match status" value="1"/>
</dbReference>
<sequence>MRLGRALLQVCVSVLLYSRTVTTRPLHGTVPPELGMLGWWNTTEELTVLYSPEQEEAEGEAEGKTEVGAPEELEKMGPPGWRKGTEEFATLRSPAKEKRKVGAPDWRKGAAESLMRAPYSPQEQKEAEEAGAFGWGNRVGERGASRTQAEEEKEKEDEEVEPLNWRKKMKMLGAPYAPRQEEELEVNEEVRPPGWGNRIKKLRAPRGLEEEEALAEKEEKGASEEKEKEERGALGWGNKIEQLRAPWVPEDEEEVLSEEVVEERGVLGWRRRMERLRAAWVPEEEEEEEEMTEEEEEVEEVEEHMERFLATMKEEFLRKLNLSSAPQEDSHVQPPDFMVELYNTYATHPSATPRADVIRSFSLQDITLSETHGAVSRHIFLFNVSVPISEEINSAKLRLFTWAPPTATPCPPGTVPAITIRVYQRNHTEHTLRREPREPQEEPNTEMAEERRDREETEEDKREARDTEKDEREARHTDRGERHGMESGHQVEQQRNRDEKQEMDAEQTRQEDDSLLALRVLIRQEDDSLLAFREQTRQEGEQLLALRDNHLRVQKEVGSLADQSGHRLLDERVVTWSRGSWEMFDVTAALRGPAGAWRGEAGFEVWVEPTPCGPIKEEGEGSERWEAEGLGEGGVDLSEHSNIEGKVLGEGGVDVGMHSNTSAMLIVFSDDQRGRRREAQQEVQRILREEEEEKEEEDEERRILREEEEEEEEGVYSGAHQPPNASEEASDPHTPPHTPPQTPSNTPPHTHQHTRPHTPTNTPPRTPANKPPHNTNNLQHTLLQSQSPKTPPADDLHPLPYSLLAGAGAPLHSSPLVGEHVPLQSPQTSLPHDLHPFHPSPLAGEHTPLPPSSLAGERTPLPPSPLAGERTPLLSSRLASERPPLLSSRLAGQRAPPRPRRSKRGAQGDYCRRTSLRVNFKDIGWNHWIVAPPEYEAYECKGSCVFPLTPDVTPSKHAIIQSLVNLSDPKKARRACCVPTKLDPITIMYQENGVITVRHLYEEMRVAACGCR</sequence>
<comment type="subcellular location">
    <subcellularLocation>
        <location evidence="1">Secreted</location>
    </subcellularLocation>
</comment>
<dbReference type="Pfam" id="PF00019">
    <property type="entry name" value="TGF_beta"/>
    <property type="match status" value="1"/>
</dbReference>
<evidence type="ECO:0000256" key="4">
    <source>
        <dbReference type="ARBA" id="ARBA00022729"/>
    </source>
</evidence>
<feature type="compositionally biased region" description="Basic and acidic residues" evidence="10">
    <location>
        <begin position="94"/>
        <end position="110"/>
    </location>
</feature>
<feature type="region of interest" description="Disordered" evidence="10">
    <location>
        <begin position="428"/>
        <end position="511"/>
    </location>
</feature>
<comment type="similarity">
    <text evidence="2 8">Belongs to the TGF-beta family.</text>
</comment>
<evidence type="ECO:0000256" key="8">
    <source>
        <dbReference type="RuleBase" id="RU000354"/>
    </source>
</evidence>
<dbReference type="Proteomes" id="UP001591681">
    <property type="component" value="Unassembled WGS sequence"/>
</dbReference>
<feature type="compositionally biased region" description="Pro residues" evidence="10">
    <location>
        <begin position="733"/>
        <end position="746"/>
    </location>
</feature>
<keyword evidence="14" id="KW-1185">Reference proteome</keyword>
<dbReference type="SMART" id="SM00204">
    <property type="entry name" value="TGFB"/>
    <property type="match status" value="1"/>
</dbReference>
<feature type="signal peptide" evidence="11">
    <location>
        <begin position="1"/>
        <end position="23"/>
    </location>
</feature>
<evidence type="ECO:0000259" key="12">
    <source>
        <dbReference type="PROSITE" id="PS51362"/>
    </source>
</evidence>